<keyword evidence="9" id="KW-0833">Ubl conjugation pathway</keyword>
<keyword evidence="6 16" id="KW-0812">Transmembrane</keyword>
<dbReference type="GO" id="GO:0061630">
    <property type="term" value="F:ubiquitin protein ligase activity"/>
    <property type="evidence" value="ECO:0007669"/>
    <property type="project" value="UniProtKB-EC"/>
</dbReference>
<keyword evidence="11 16" id="KW-1133">Transmembrane helix</keyword>
<dbReference type="PROSITE" id="PS50089">
    <property type="entry name" value="ZF_RING_2"/>
    <property type="match status" value="1"/>
</dbReference>
<evidence type="ECO:0000256" key="15">
    <source>
        <dbReference type="SAM" id="MobiDB-lite"/>
    </source>
</evidence>
<feature type="compositionally biased region" description="Polar residues" evidence="15">
    <location>
        <begin position="154"/>
        <end position="163"/>
    </location>
</feature>
<evidence type="ECO:0000256" key="12">
    <source>
        <dbReference type="ARBA" id="ARBA00023136"/>
    </source>
</evidence>
<comment type="catalytic activity">
    <reaction evidence="1">
        <text>S-ubiquitinyl-[E2 ubiquitin-conjugating enzyme]-L-cysteine + [acceptor protein]-L-lysine = [E2 ubiquitin-conjugating enzyme]-L-cysteine + N(6)-ubiquitinyl-[acceptor protein]-L-lysine.</text>
        <dbReference type="EC" id="2.3.2.27"/>
    </reaction>
</comment>
<dbReference type="OMA" id="PPEDQIQ"/>
<dbReference type="Pfam" id="PF13639">
    <property type="entry name" value="zf-RING_2"/>
    <property type="match status" value="1"/>
</dbReference>
<dbReference type="FunFam" id="3.30.40.10:FF:000187">
    <property type="entry name" value="E3 ubiquitin-protein ligase ATL6"/>
    <property type="match status" value="1"/>
</dbReference>
<dbReference type="SUPFAM" id="SSF57850">
    <property type="entry name" value="RING/U-box"/>
    <property type="match status" value="1"/>
</dbReference>
<keyword evidence="19" id="KW-1185">Reference proteome</keyword>
<evidence type="ECO:0000256" key="7">
    <source>
        <dbReference type="ARBA" id="ARBA00022723"/>
    </source>
</evidence>
<dbReference type="Gramene" id="Kaladp0053s0596.1.v1.1">
    <property type="protein sequence ID" value="Kaladp0053s0596.1.v1.1"/>
    <property type="gene ID" value="Kaladp0053s0596.v1.1"/>
</dbReference>
<evidence type="ECO:0000256" key="8">
    <source>
        <dbReference type="ARBA" id="ARBA00022771"/>
    </source>
</evidence>
<feature type="region of interest" description="Disordered" evidence="15">
    <location>
        <begin position="279"/>
        <end position="300"/>
    </location>
</feature>
<evidence type="ECO:0000256" key="10">
    <source>
        <dbReference type="ARBA" id="ARBA00022833"/>
    </source>
</evidence>
<evidence type="ECO:0000256" key="1">
    <source>
        <dbReference type="ARBA" id="ARBA00000900"/>
    </source>
</evidence>
<evidence type="ECO:0000256" key="11">
    <source>
        <dbReference type="ARBA" id="ARBA00022989"/>
    </source>
</evidence>
<dbReference type="PANTHER" id="PTHR14155:SF521">
    <property type="entry name" value="RING-H2 FINGER PROTEIN ATL30"/>
    <property type="match status" value="1"/>
</dbReference>
<evidence type="ECO:0000313" key="19">
    <source>
        <dbReference type="Proteomes" id="UP000594263"/>
    </source>
</evidence>
<evidence type="ECO:0000256" key="4">
    <source>
        <dbReference type="ARBA" id="ARBA00012483"/>
    </source>
</evidence>
<keyword evidence="8 14" id="KW-0863">Zinc-finger</keyword>
<evidence type="ECO:0000259" key="17">
    <source>
        <dbReference type="PROSITE" id="PS50089"/>
    </source>
</evidence>
<evidence type="ECO:0000256" key="9">
    <source>
        <dbReference type="ARBA" id="ARBA00022786"/>
    </source>
</evidence>
<reference evidence="18" key="1">
    <citation type="submission" date="2021-01" db="UniProtKB">
        <authorList>
            <consortium name="EnsemblPlants"/>
        </authorList>
    </citation>
    <scope>IDENTIFICATION</scope>
</reference>
<dbReference type="InterPro" id="IPR001841">
    <property type="entry name" value="Znf_RING"/>
</dbReference>
<feature type="region of interest" description="Disordered" evidence="15">
    <location>
        <begin position="146"/>
        <end position="197"/>
    </location>
</feature>
<keyword evidence="10" id="KW-0862">Zinc</keyword>
<evidence type="ECO:0000256" key="6">
    <source>
        <dbReference type="ARBA" id="ARBA00022692"/>
    </source>
</evidence>
<evidence type="ECO:0000256" key="5">
    <source>
        <dbReference type="ARBA" id="ARBA00022679"/>
    </source>
</evidence>
<protein>
    <recommendedName>
        <fullName evidence="4">RING-type E3 ubiquitin transferase</fullName>
        <ecNumber evidence="4">2.3.2.27</ecNumber>
    </recommendedName>
</protein>
<evidence type="ECO:0000256" key="13">
    <source>
        <dbReference type="ARBA" id="ARBA00024209"/>
    </source>
</evidence>
<comment type="pathway">
    <text evidence="3">Protein modification; protein ubiquitination.</text>
</comment>
<dbReference type="GO" id="GO:0016020">
    <property type="term" value="C:membrane"/>
    <property type="evidence" value="ECO:0007669"/>
    <property type="project" value="UniProtKB-SubCell"/>
</dbReference>
<feature type="compositionally biased region" description="Basic and acidic residues" evidence="15">
    <location>
        <begin position="177"/>
        <end position="191"/>
    </location>
</feature>
<feature type="domain" description="RING-type" evidence="17">
    <location>
        <begin position="95"/>
        <end position="137"/>
    </location>
</feature>
<dbReference type="AlphaFoldDB" id="A0A7N0U5Z8"/>
<comment type="similarity">
    <text evidence="13">Belongs to the RING-type zinc finger family. ATL subfamily.</text>
</comment>
<proteinExistence type="inferred from homology"/>
<feature type="transmembrane region" description="Helical" evidence="16">
    <location>
        <begin position="20"/>
        <end position="45"/>
    </location>
</feature>
<dbReference type="GO" id="GO:0008270">
    <property type="term" value="F:zinc ion binding"/>
    <property type="evidence" value="ECO:0007669"/>
    <property type="project" value="UniProtKB-KW"/>
</dbReference>
<dbReference type="EC" id="2.3.2.27" evidence="4"/>
<organism evidence="18 19">
    <name type="scientific">Kalanchoe fedtschenkoi</name>
    <name type="common">Lavender scallops</name>
    <name type="synonym">South American air plant</name>
    <dbReference type="NCBI Taxonomy" id="63787"/>
    <lineage>
        <taxon>Eukaryota</taxon>
        <taxon>Viridiplantae</taxon>
        <taxon>Streptophyta</taxon>
        <taxon>Embryophyta</taxon>
        <taxon>Tracheophyta</taxon>
        <taxon>Spermatophyta</taxon>
        <taxon>Magnoliopsida</taxon>
        <taxon>eudicotyledons</taxon>
        <taxon>Gunneridae</taxon>
        <taxon>Pentapetalae</taxon>
        <taxon>Saxifragales</taxon>
        <taxon>Crassulaceae</taxon>
        <taxon>Kalanchoe</taxon>
    </lineage>
</organism>
<evidence type="ECO:0000256" key="14">
    <source>
        <dbReference type="PROSITE-ProRule" id="PRU00175"/>
    </source>
</evidence>
<evidence type="ECO:0000256" key="16">
    <source>
        <dbReference type="SAM" id="Phobius"/>
    </source>
</evidence>
<comment type="subcellular location">
    <subcellularLocation>
        <location evidence="2">Membrane</location>
        <topology evidence="2">Single-pass membrane protein</topology>
    </subcellularLocation>
</comment>
<dbReference type="EnsemblPlants" id="Kaladp0053s0596.1.v1.1">
    <property type="protein sequence ID" value="Kaladp0053s0596.1.v1.1"/>
    <property type="gene ID" value="Kaladp0053s0596.v1.1"/>
</dbReference>
<dbReference type="InterPro" id="IPR053238">
    <property type="entry name" value="RING-H2_zinc_finger"/>
</dbReference>
<keyword evidence="7" id="KW-0479">Metal-binding</keyword>
<dbReference type="InterPro" id="IPR013083">
    <property type="entry name" value="Znf_RING/FYVE/PHD"/>
</dbReference>
<evidence type="ECO:0000313" key="18">
    <source>
        <dbReference type="EnsemblPlants" id="Kaladp0053s0596.1.v1.1"/>
    </source>
</evidence>
<dbReference type="CDD" id="cd16461">
    <property type="entry name" value="RING-H2_EL5-like"/>
    <property type="match status" value="1"/>
</dbReference>
<dbReference type="PANTHER" id="PTHR14155">
    <property type="entry name" value="RING FINGER DOMAIN-CONTAINING"/>
    <property type="match status" value="1"/>
</dbReference>
<dbReference type="Gene3D" id="3.30.40.10">
    <property type="entry name" value="Zinc/RING finger domain, C3HC4 (zinc finger)"/>
    <property type="match status" value="1"/>
</dbReference>
<sequence length="300" mass="33149">MPSSSPPIPAPHPPYSSPSVTIVLIIVLLILFFVGLFSVYFCGCFTQSRTTNPRPGAAQNALSSPGLDLQIIQTFPVFKYSAVKDLRKGKIGLECAICLSEFADDDFLRLLPFCCHVFHQDCVDLWLKSHKTCPVCRDALDNPPDEKCTPKAADSNSSPASQHHLSHNGSGGSVRISIKEGDDGEEVRDTQTDESSSVRITIRENESGIQTARSNVEAISKRRAVAEKFSRSHSTGHSIFRNKFEDMEKYTLRLPEHVKEQITKGHQWAKSCTQFGVFTGPKPDRTGSEPVWTGTGIDKR</sequence>
<accession>A0A7N0U5Z8</accession>
<evidence type="ECO:0000256" key="3">
    <source>
        <dbReference type="ARBA" id="ARBA00004906"/>
    </source>
</evidence>
<dbReference type="SMART" id="SM00184">
    <property type="entry name" value="RING"/>
    <property type="match status" value="1"/>
</dbReference>
<name>A0A7N0U5Z8_KALFE</name>
<evidence type="ECO:0000256" key="2">
    <source>
        <dbReference type="ARBA" id="ARBA00004167"/>
    </source>
</evidence>
<keyword evidence="5" id="KW-0808">Transferase</keyword>
<dbReference type="Proteomes" id="UP000594263">
    <property type="component" value="Unplaced"/>
</dbReference>
<keyword evidence="12 16" id="KW-0472">Membrane</keyword>